<reference evidence="5" key="1">
    <citation type="submission" date="2016-10" db="EMBL/GenBank/DDBJ databases">
        <authorList>
            <person name="Varghese N."/>
            <person name="Submissions S."/>
        </authorList>
    </citation>
    <scope>NUCLEOTIDE SEQUENCE [LARGE SCALE GENOMIC DNA]</scope>
    <source>
        <strain evidence="5">DSM 44544</strain>
    </source>
</reference>
<gene>
    <name evidence="4" type="ORF">SAMN04489727_9173</name>
</gene>
<evidence type="ECO:0000256" key="2">
    <source>
        <dbReference type="ARBA" id="ARBA00035108"/>
    </source>
</evidence>
<dbReference type="EMBL" id="FNSO01000004">
    <property type="protein sequence ID" value="SED74220.1"/>
    <property type="molecule type" value="Genomic_DNA"/>
</dbReference>
<dbReference type="PANTHER" id="PTHR40137:SF2">
    <property type="entry name" value="PROTEIN GVPK 1"/>
    <property type="match status" value="1"/>
</dbReference>
<dbReference type="GO" id="GO:0031412">
    <property type="term" value="P:gas vesicle organization"/>
    <property type="evidence" value="ECO:0007669"/>
    <property type="project" value="InterPro"/>
</dbReference>
<dbReference type="GO" id="GO:0031411">
    <property type="term" value="C:gas vesicle"/>
    <property type="evidence" value="ECO:0007669"/>
    <property type="project" value="UniProtKB-SubCell"/>
</dbReference>
<evidence type="ECO:0000313" key="5">
    <source>
        <dbReference type="Proteomes" id="UP000199622"/>
    </source>
</evidence>
<keyword evidence="5" id="KW-1185">Reference proteome</keyword>
<comment type="subcellular location">
    <subcellularLocation>
        <location evidence="2">Gas vesicle</location>
    </subcellularLocation>
</comment>
<evidence type="ECO:0000256" key="1">
    <source>
        <dbReference type="ARBA" id="ARBA00022987"/>
    </source>
</evidence>
<proteinExistence type="inferred from homology"/>
<dbReference type="RefSeq" id="WP_091318670.1">
    <property type="nucleotide sequence ID" value="NZ_FNSO01000004.1"/>
</dbReference>
<dbReference type="OrthoDB" id="5772958at2"/>
<comment type="similarity">
    <text evidence="3">Belongs to the gas vesicle GvpK family.</text>
</comment>
<dbReference type="PANTHER" id="PTHR40137">
    <property type="entry name" value="PROTEIN GVPK 1"/>
    <property type="match status" value="1"/>
</dbReference>
<organism evidence="4 5">
    <name type="scientific">Amycolatopsis tolypomycina</name>
    <dbReference type="NCBI Taxonomy" id="208445"/>
    <lineage>
        <taxon>Bacteria</taxon>
        <taxon>Bacillati</taxon>
        <taxon>Actinomycetota</taxon>
        <taxon>Actinomycetes</taxon>
        <taxon>Pseudonocardiales</taxon>
        <taxon>Pseudonocardiaceae</taxon>
        <taxon>Amycolatopsis</taxon>
    </lineage>
</organism>
<evidence type="ECO:0000313" key="4">
    <source>
        <dbReference type="EMBL" id="SED74220.1"/>
    </source>
</evidence>
<dbReference type="Pfam" id="PF05121">
    <property type="entry name" value="GvpK"/>
    <property type="match status" value="1"/>
</dbReference>
<evidence type="ECO:0000256" key="3">
    <source>
        <dbReference type="ARBA" id="ARBA00035659"/>
    </source>
</evidence>
<sequence>MTERIAADAGRGLGHLVVTVLDILKEVLERQALRRLDAGTLTPDQVEALGQALIALELRFAEIRAALDGIPADIPADIAATEGVK</sequence>
<dbReference type="InterPro" id="IPR007805">
    <property type="entry name" value="GvpK"/>
</dbReference>
<dbReference type="Proteomes" id="UP000199622">
    <property type="component" value="Unassembled WGS sequence"/>
</dbReference>
<keyword evidence="1" id="KW-0304">Gas vesicle</keyword>
<accession>A0A1H5D663</accession>
<name>A0A1H5D663_9PSEU</name>
<dbReference type="STRING" id="208445.SAMN04489727_9173"/>
<protein>
    <submittedName>
        <fullName evidence="4">Gas vesicle protein K</fullName>
    </submittedName>
</protein>
<dbReference type="AlphaFoldDB" id="A0A1H5D663"/>